<gene>
    <name evidence="1" type="ORF">S06H3_04340</name>
</gene>
<protein>
    <submittedName>
        <fullName evidence="1">Uncharacterized protein</fullName>
    </submittedName>
</protein>
<feature type="non-terminal residue" evidence="1">
    <location>
        <position position="1"/>
    </location>
</feature>
<dbReference type="AlphaFoldDB" id="X1JQT5"/>
<comment type="caution">
    <text evidence="1">The sequence shown here is derived from an EMBL/GenBank/DDBJ whole genome shotgun (WGS) entry which is preliminary data.</text>
</comment>
<dbReference type="EMBL" id="BARV01001514">
    <property type="protein sequence ID" value="GAH97086.1"/>
    <property type="molecule type" value="Genomic_DNA"/>
</dbReference>
<reference evidence="1" key="1">
    <citation type="journal article" date="2014" name="Front. Microbiol.">
        <title>High frequency of phylogenetically diverse reductive dehalogenase-homologous genes in deep subseafloor sedimentary metagenomes.</title>
        <authorList>
            <person name="Kawai M."/>
            <person name="Futagami T."/>
            <person name="Toyoda A."/>
            <person name="Takaki Y."/>
            <person name="Nishi S."/>
            <person name="Hori S."/>
            <person name="Arai W."/>
            <person name="Tsubouchi T."/>
            <person name="Morono Y."/>
            <person name="Uchiyama I."/>
            <person name="Ito T."/>
            <person name="Fujiyama A."/>
            <person name="Inagaki F."/>
            <person name="Takami H."/>
        </authorList>
    </citation>
    <scope>NUCLEOTIDE SEQUENCE</scope>
    <source>
        <strain evidence="1">Expedition CK06-06</strain>
    </source>
</reference>
<name>X1JQT5_9ZZZZ</name>
<proteinExistence type="predicted"/>
<organism evidence="1">
    <name type="scientific">marine sediment metagenome</name>
    <dbReference type="NCBI Taxonomy" id="412755"/>
    <lineage>
        <taxon>unclassified sequences</taxon>
        <taxon>metagenomes</taxon>
        <taxon>ecological metagenomes</taxon>
    </lineage>
</organism>
<accession>X1JQT5</accession>
<evidence type="ECO:0000313" key="1">
    <source>
        <dbReference type="EMBL" id="GAH97086.1"/>
    </source>
</evidence>
<sequence length="335" mass="37720">KLYDINGEKSMPMESDYNLIYNTEGENLKISGLPGTESFEDWQKLGYDRHSVIADPLFVDPENDDYSLRPESPAFKLGFKPIDLSNVGLRGLDEGLKITMPAEAPAPQAICFKISVPDGFLENFSEEALLSEEEMPAYWVLPEVGATARIDWYCATLDQVEDIAWEGKLMEALNLGGLDVTINGVPFKGEKDMRKARYITNTLALSMNDTVLYNQKVPSLAPLLNSQAYGGTEGENIRLELTGLTPGERYIVQFMVSDYRNDYPFLALNIDSHVARINRRETVYAHNDALVFSGIFTADTETKAIEAKAWTWKLSKTNFDPHFSAYQLRELEDNE</sequence>